<reference evidence="1" key="1">
    <citation type="journal article" date="2025" name="Int. J. Syst. Evol. Microbiol.">
        <title>Streptomyces citrinus sp. nov., with yellow diffusible pigment.</title>
        <authorList>
            <person name="He Y."/>
            <person name="Yang E."/>
            <person name="Xu J."/>
            <person name="Sun Y."/>
            <person name="Sun L."/>
        </authorList>
    </citation>
    <scope>NUCLEOTIDE SEQUENCE</scope>
    <source>
        <strain evidence="1">Q6</strain>
    </source>
</reference>
<evidence type="ECO:0000313" key="1">
    <source>
        <dbReference type="EMBL" id="WWQ62910.1"/>
    </source>
</evidence>
<protein>
    <submittedName>
        <fullName evidence="1">Uncharacterized protein</fullName>
    </submittedName>
</protein>
<dbReference type="EMBL" id="CP146022">
    <property type="protein sequence ID" value="WWQ62910.1"/>
    <property type="molecule type" value="Genomic_DNA"/>
</dbReference>
<name>A0ACD5A757_9ACTN</name>
<gene>
    <name evidence="1" type="ORF">V2W30_05780</name>
</gene>
<evidence type="ECO:0000313" key="2">
    <source>
        <dbReference type="Proteomes" id="UP001432251"/>
    </source>
</evidence>
<organism evidence="1 2">
    <name type="scientific">Streptomyces citrinus</name>
    <dbReference type="NCBI Taxonomy" id="3118173"/>
    <lineage>
        <taxon>Bacteria</taxon>
        <taxon>Bacillati</taxon>
        <taxon>Actinomycetota</taxon>
        <taxon>Actinomycetes</taxon>
        <taxon>Kitasatosporales</taxon>
        <taxon>Streptomycetaceae</taxon>
        <taxon>Streptomyces</taxon>
    </lineage>
</organism>
<sequence length="221" mass="23513">MSAESNTPAVADPGPVTAEDVAHAVELAVSALRPALDADWDVPAGSLEWTCWETGEHLADDLFSYAGRIGSLRPSTQAQEPYGWAKRRPEGPANTITADREFGPAALLDVLEACGGLLVAVVRATPSTARGYHVFGISDPEGFAAMGVVETLLHAHDLARGLGVDFEAPADLCARALHRLFPDAPAGFAPWPTLLWLTGRGELPGHERVGTWRWYGAPRAT</sequence>
<dbReference type="Proteomes" id="UP001432251">
    <property type="component" value="Chromosome"/>
</dbReference>
<keyword evidence="2" id="KW-1185">Reference proteome</keyword>
<proteinExistence type="predicted"/>
<accession>A0ACD5A757</accession>